<organism evidence="2 3">
    <name type="scientific">Vigna unguiculata</name>
    <name type="common">Cowpea</name>
    <dbReference type="NCBI Taxonomy" id="3917"/>
    <lineage>
        <taxon>Eukaryota</taxon>
        <taxon>Viridiplantae</taxon>
        <taxon>Streptophyta</taxon>
        <taxon>Embryophyta</taxon>
        <taxon>Tracheophyta</taxon>
        <taxon>Spermatophyta</taxon>
        <taxon>Magnoliopsida</taxon>
        <taxon>eudicotyledons</taxon>
        <taxon>Gunneridae</taxon>
        <taxon>Pentapetalae</taxon>
        <taxon>rosids</taxon>
        <taxon>fabids</taxon>
        <taxon>Fabales</taxon>
        <taxon>Fabaceae</taxon>
        <taxon>Papilionoideae</taxon>
        <taxon>50 kb inversion clade</taxon>
        <taxon>NPAAA clade</taxon>
        <taxon>indigoferoid/millettioid clade</taxon>
        <taxon>Phaseoleae</taxon>
        <taxon>Vigna</taxon>
    </lineage>
</organism>
<dbReference type="AlphaFoldDB" id="A0A4D6MWV3"/>
<keyword evidence="3" id="KW-1185">Reference proteome</keyword>
<protein>
    <submittedName>
        <fullName evidence="2">Uncharacterized protein</fullName>
    </submittedName>
</protein>
<evidence type="ECO:0000313" key="3">
    <source>
        <dbReference type="Proteomes" id="UP000501690"/>
    </source>
</evidence>
<dbReference type="EMBL" id="CP039353">
    <property type="protein sequence ID" value="QCE05131.1"/>
    <property type="molecule type" value="Genomic_DNA"/>
</dbReference>
<proteinExistence type="predicted"/>
<dbReference type="Proteomes" id="UP000501690">
    <property type="component" value="Linkage Group LG9"/>
</dbReference>
<sequence>MSDRNESVAELGLNLNLSPPRVVENRPQSPTPLPSVLPASPSNSYELTNPNPVVISEEMKRSEKVEVGEWKEDKKGGVGRGFVDGAEEGAVIIIIRLFSL</sequence>
<evidence type="ECO:0000256" key="1">
    <source>
        <dbReference type="SAM" id="MobiDB-lite"/>
    </source>
</evidence>
<accession>A0A4D6MWV3</accession>
<evidence type="ECO:0000313" key="2">
    <source>
        <dbReference type="EMBL" id="QCE05131.1"/>
    </source>
</evidence>
<feature type="region of interest" description="Disordered" evidence="1">
    <location>
        <begin position="19"/>
        <end position="49"/>
    </location>
</feature>
<feature type="compositionally biased region" description="Polar residues" evidence="1">
    <location>
        <begin position="40"/>
        <end position="49"/>
    </location>
</feature>
<reference evidence="2 3" key="1">
    <citation type="submission" date="2019-04" db="EMBL/GenBank/DDBJ databases">
        <title>An improved genome assembly and genetic linkage map for asparagus bean, Vigna unguiculata ssp. sesquipedialis.</title>
        <authorList>
            <person name="Xia Q."/>
            <person name="Zhang R."/>
            <person name="Dong Y."/>
        </authorList>
    </citation>
    <scope>NUCLEOTIDE SEQUENCE [LARGE SCALE GENOMIC DNA]</scope>
    <source>
        <tissue evidence="2">Leaf</tissue>
    </source>
</reference>
<gene>
    <name evidence="2" type="ORF">DEO72_LG9g131</name>
</gene>
<name>A0A4D6MWV3_VIGUN</name>